<dbReference type="InterPro" id="IPR029058">
    <property type="entry name" value="AB_hydrolase_fold"/>
</dbReference>
<dbReference type="Pfam" id="PF06821">
    <property type="entry name" value="Ser_hydrolase"/>
    <property type="match status" value="1"/>
</dbReference>
<evidence type="ECO:0000313" key="1">
    <source>
        <dbReference type="EMBL" id="MBO1361871.1"/>
    </source>
</evidence>
<reference evidence="1 2" key="1">
    <citation type="submission" date="2021-03" db="EMBL/GenBank/DDBJ databases">
        <title>The complete genome sequence of Acetobacter sacchari TBRC 11175.</title>
        <authorList>
            <person name="Charoenyingcharoen P."/>
            <person name="Yukphan P."/>
        </authorList>
    </citation>
    <scope>NUCLEOTIDE SEQUENCE [LARGE SCALE GENOMIC DNA]</scope>
    <source>
        <strain evidence="1 2">TBRC 11175</strain>
    </source>
</reference>
<comment type="caution">
    <text evidence="1">The sequence shown here is derived from an EMBL/GenBank/DDBJ whole genome shotgun (WGS) entry which is preliminary data.</text>
</comment>
<protein>
    <submittedName>
        <fullName evidence="1">Alpha/beta hydrolase</fullName>
    </submittedName>
</protein>
<dbReference type="RefSeq" id="WP_207883893.1">
    <property type="nucleotide sequence ID" value="NZ_JAFVMF010000033.1"/>
</dbReference>
<sequence>MPIIGCQQRTEPLHSLRTTERHDAFQLSHWFRCIEPFDILIVPGLRGSSEAHWQSRWDRLLRSYGISVMRVRQPNWTHPDYNVWKENFIKAYDRCRRPVLIVAHSLGATLTVRVATECNLTNIGGALLVAVADVEQHEGRDADLVRTFAPLPSSVMNFPSFLLFSRNDPWLKVRRARQLARAWNASLFDCGRLGHIGEDTQLGEWAEGLSALTTLATYAA</sequence>
<accession>A0ABS3M107</accession>
<gene>
    <name evidence="1" type="ORF">J2D73_18980</name>
</gene>
<keyword evidence="1" id="KW-0378">Hydrolase</keyword>
<proteinExistence type="predicted"/>
<evidence type="ECO:0000313" key="2">
    <source>
        <dbReference type="Proteomes" id="UP000664771"/>
    </source>
</evidence>
<keyword evidence="2" id="KW-1185">Reference proteome</keyword>
<dbReference type="Proteomes" id="UP000664771">
    <property type="component" value="Unassembled WGS sequence"/>
</dbReference>
<dbReference type="InterPro" id="IPR010662">
    <property type="entry name" value="RBBP9/YdeN"/>
</dbReference>
<name>A0ABS3M107_9PROT</name>
<dbReference type="SUPFAM" id="SSF53474">
    <property type="entry name" value="alpha/beta-Hydrolases"/>
    <property type="match status" value="1"/>
</dbReference>
<organism evidence="1 2">
    <name type="scientific">Acetobacter sacchari</name>
    <dbReference type="NCBI Taxonomy" id="2661687"/>
    <lineage>
        <taxon>Bacteria</taxon>
        <taxon>Pseudomonadati</taxon>
        <taxon>Pseudomonadota</taxon>
        <taxon>Alphaproteobacteria</taxon>
        <taxon>Acetobacterales</taxon>
        <taxon>Acetobacteraceae</taxon>
        <taxon>Acetobacter</taxon>
    </lineage>
</organism>
<dbReference type="GO" id="GO:0016787">
    <property type="term" value="F:hydrolase activity"/>
    <property type="evidence" value="ECO:0007669"/>
    <property type="project" value="UniProtKB-KW"/>
</dbReference>
<dbReference type="Gene3D" id="3.40.50.1820">
    <property type="entry name" value="alpha/beta hydrolase"/>
    <property type="match status" value="1"/>
</dbReference>
<dbReference type="EMBL" id="JAFVMF010000033">
    <property type="protein sequence ID" value="MBO1361871.1"/>
    <property type="molecule type" value="Genomic_DNA"/>
</dbReference>